<dbReference type="InterPro" id="IPR003117">
    <property type="entry name" value="cAMP_dep_PK_reg_su_I/II_a/b"/>
</dbReference>
<evidence type="ECO:0000259" key="2">
    <source>
        <dbReference type="Pfam" id="PF02197"/>
    </source>
</evidence>
<dbReference type="EMBL" id="SUNJ01013781">
    <property type="protein sequence ID" value="TPP57010.1"/>
    <property type="molecule type" value="Genomic_DNA"/>
</dbReference>
<keyword evidence="4" id="KW-1185">Reference proteome</keyword>
<feature type="transmembrane region" description="Helical" evidence="1">
    <location>
        <begin position="67"/>
        <end position="86"/>
    </location>
</feature>
<keyword evidence="1" id="KW-1133">Transmembrane helix</keyword>
<feature type="domain" description="RIIa" evidence="2">
    <location>
        <begin position="11"/>
        <end position="38"/>
    </location>
</feature>
<evidence type="ECO:0000313" key="3">
    <source>
        <dbReference type="EMBL" id="TPP57010.1"/>
    </source>
</evidence>
<accession>A0A504YGH1</accession>
<dbReference type="Gene3D" id="1.20.890.10">
    <property type="entry name" value="cAMP-dependent protein kinase regulatory subunit, dimerization-anchoring domain"/>
    <property type="match status" value="1"/>
</dbReference>
<comment type="caution">
    <text evidence="3">The sequence shown here is derived from an EMBL/GenBank/DDBJ whole genome shotgun (WGS) entry which is preliminary data.</text>
</comment>
<dbReference type="Pfam" id="PF02197">
    <property type="entry name" value="RIIa"/>
    <property type="match status" value="1"/>
</dbReference>
<evidence type="ECO:0000256" key="1">
    <source>
        <dbReference type="SAM" id="Phobius"/>
    </source>
</evidence>
<keyword evidence="1" id="KW-0472">Membrane</keyword>
<gene>
    <name evidence="3" type="ORF">FGIG_12257</name>
</gene>
<protein>
    <recommendedName>
        <fullName evidence="2">RIIa domain-containing protein</fullName>
    </recommendedName>
</protein>
<evidence type="ECO:0000313" key="4">
    <source>
        <dbReference type="Proteomes" id="UP000316759"/>
    </source>
</evidence>
<sequence length="87" mass="9928">MSKKKHPEIPEGFQEILESLSYDVLKAQPKDVLRFCVENLSEKLSTFMARSASQRSLLLNLPLWQQYLYACGIVSLCLLFGMAHILP</sequence>
<keyword evidence="1" id="KW-0812">Transmembrane</keyword>
<dbReference type="SUPFAM" id="SSF47391">
    <property type="entry name" value="Dimerization-anchoring domain of cAMP-dependent PK regulatory subunit"/>
    <property type="match status" value="1"/>
</dbReference>
<reference evidence="3 4" key="1">
    <citation type="submission" date="2019-04" db="EMBL/GenBank/DDBJ databases">
        <title>Annotation for the trematode Fasciola gigantica.</title>
        <authorList>
            <person name="Choi Y.-J."/>
        </authorList>
    </citation>
    <scope>NUCLEOTIDE SEQUENCE [LARGE SCALE GENOMIC DNA]</scope>
    <source>
        <strain evidence="3">Uganda_cow_1</strain>
    </source>
</reference>
<dbReference type="STRING" id="46835.A0A504YGH1"/>
<dbReference type="Proteomes" id="UP000316759">
    <property type="component" value="Unassembled WGS sequence"/>
</dbReference>
<organism evidence="3 4">
    <name type="scientific">Fasciola gigantica</name>
    <name type="common">Giant liver fluke</name>
    <dbReference type="NCBI Taxonomy" id="46835"/>
    <lineage>
        <taxon>Eukaryota</taxon>
        <taxon>Metazoa</taxon>
        <taxon>Spiralia</taxon>
        <taxon>Lophotrochozoa</taxon>
        <taxon>Platyhelminthes</taxon>
        <taxon>Trematoda</taxon>
        <taxon>Digenea</taxon>
        <taxon>Plagiorchiida</taxon>
        <taxon>Echinostomata</taxon>
        <taxon>Echinostomatoidea</taxon>
        <taxon>Fasciolidae</taxon>
        <taxon>Fasciola</taxon>
    </lineage>
</organism>
<dbReference type="OrthoDB" id="252964at2759"/>
<name>A0A504YGH1_FASGI</name>
<proteinExistence type="predicted"/>
<dbReference type="AlphaFoldDB" id="A0A504YGH1"/>